<dbReference type="EMBL" id="JAMYJR010000040">
    <property type="protein sequence ID" value="MCO8275838.1"/>
    <property type="molecule type" value="Genomic_DNA"/>
</dbReference>
<keyword evidence="1" id="KW-0472">Membrane</keyword>
<keyword evidence="1" id="KW-1133">Transmembrane helix</keyword>
<organism evidence="2 3">
    <name type="scientific">Paractinoplanes aksuensis</name>
    <dbReference type="NCBI Taxonomy" id="2939490"/>
    <lineage>
        <taxon>Bacteria</taxon>
        <taxon>Bacillati</taxon>
        <taxon>Actinomycetota</taxon>
        <taxon>Actinomycetes</taxon>
        <taxon>Micromonosporales</taxon>
        <taxon>Micromonosporaceae</taxon>
        <taxon>Paractinoplanes</taxon>
    </lineage>
</organism>
<feature type="transmembrane region" description="Helical" evidence="1">
    <location>
        <begin position="60"/>
        <end position="82"/>
    </location>
</feature>
<evidence type="ECO:0000256" key="1">
    <source>
        <dbReference type="SAM" id="Phobius"/>
    </source>
</evidence>
<dbReference type="Proteomes" id="UP001523369">
    <property type="component" value="Unassembled WGS sequence"/>
</dbReference>
<keyword evidence="1" id="KW-0812">Transmembrane</keyword>
<sequence>MFRERRVEPPRITEWTAFPNGQSRRTGRPWIWCGGAWCLLVVGVCVHLNVLIFLGDTRGAAIVLTPAAVVVSGPAYVMGLNLRRHGRRHLARVLDSPGAVGDEPFVLYLRSFVDDARLDVPQERPSMPALTKFLIAGRSEEEQIARAVRRIGRLVAVGEPGERLPYAGADRVHLPLDDWQEPVSDLIGRARLVVLSAGTSKGTLWELQECMRLLPPKRLVVLVPLESEAMRIGRAPFFRDMVHVALKYALAPSADRLSRGG</sequence>
<protein>
    <recommendedName>
        <fullName evidence="4">DUF218 domain-containing protein</fullName>
    </recommendedName>
</protein>
<name>A0ABT1DYA1_9ACTN</name>
<proteinExistence type="predicted"/>
<evidence type="ECO:0008006" key="4">
    <source>
        <dbReference type="Google" id="ProtNLM"/>
    </source>
</evidence>
<accession>A0ABT1DYA1</accession>
<dbReference type="RefSeq" id="WP_253241874.1">
    <property type="nucleotide sequence ID" value="NZ_JAMYJR010000040.1"/>
</dbReference>
<reference evidence="2 3" key="1">
    <citation type="submission" date="2022-06" db="EMBL/GenBank/DDBJ databases">
        <title>New Species of the Genus Actinoplanes, ActinopZanes ferrugineus.</title>
        <authorList>
            <person name="Ding P."/>
        </authorList>
    </citation>
    <scope>NUCLEOTIDE SEQUENCE [LARGE SCALE GENOMIC DNA]</scope>
    <source>
        <strain evidence="2 3">TRM88003</strain>
    </source>
</reference>
<evidence type="ECO:0000313" key="3">
    <source>
        <dbReference type="Proteomes" id="UP001523369"/>
    </source>
</evidence>
<gene>
    <name evidence="2" type="ORF">M1L60_35185</name>
</gene>
<feature type="transmembrane region" description="Helical" evidence="1">
    <location>
        <begin position="30"/>
        <end position="54"/>
    </location>
</feature>
<keyword evidence="3" id="KW-1185">Reference proteome</keyword>
<evidence type="ECO:0000313" key="2">
    <source>
        <dbReference type="EMBL" id="MCO8275838.1"/>
    </source>
</evidence>
<comment type="caution">
    <text evidence="2">The sequence shown here is derived from an EMBL/GenBank/DDBJ whole genome shotgun (WGS) entry which is preliminary data.</text>
</comment>